<dbReference type="Proteomes" id="UP001157006">
    <property type="component" value="Chromosome 1L"/>
</dbReference>
<proteinExistence type="predicted"/>
<feature type="transmembrane region" description="Helical" evidence="2">
    <location>
        <begin position="67"/>
        <end position="89"/>
    </location>
</feature>
<feature type="region of interest" description="Disordered" evidence="1">
    <location>
        <begin position="37"/>
        <end position="58"/>
    </location>
</feature>
<dbReference type="AlphaFoldDB" id="A0AAV0YZG8"/>
<dbReference type="EMBL" id="OX451736">
    <property type="protein sequence ID" value="CAI8591201.1"/>
    <property type="molecule type" value="Genomic_DNA"/>
</dbReference>
<evidence type="ECO:0000256" key="2">
    <source>
        <dbReference type="SAM" id="Phobius"/>
    </source>
</evidence>
<feature type="compositionally biased region" description="Acidic residues" evidence="1">
    <location>
        <begin position="42"/>
        <end position="55"/>
    </location>
</feature>
<keyword evidence="2" id="KW-0472">Membrane</keyword>
<evidence type="ECO:0000313" key="3">
    <source>
        <dbReference type="EMBL" id="CAI8591201.1"/>
    </source>
</evidence>
<sequence length="95" mass="10511">MVVTNPKRVGEEDEPRASGPCPCITGESEVCNEKRIRKRVGEEDEPRLDGEEGGDELEKKMNIPDDLVPIIFSALIPPIISFSACYCYLVNKDSA</sequence>
<gene>
    <name evidence="3" type="ORF">VFH_I476480</name>
</gene>
<organism evidence="3 4">
    <name type="scientific">Vicia faba</name>
    <name type="common">Broad bean</name>
    <name type="synonym">Faba vulgaris</name>
    <dbReference type="NCBI Taxonomy" id="3906"/>
    <lineage>
        <taxon>Eukaryota</taxon>
        <taxon>Viridiplantae</taxon>
        <taxon>Streptophyta</taxon>
        <taxon>Embryophyta</taxon>
        <taxon>Tracheophyta</taxon>
        <taxon>Spermatophyta</taxon>
        <taxon>Magnoliopsida</taxon>
        <taxon>eudicotyledons</taxon>
        <taxon>Gunneridae</taxon>
        <taxon>Pentapetalae</taxon>
        <taxon>rosids</taxon>
        <taxon>fabids</taxon>
        <taxon>Fabales</taxon>
        <taxon>Fabaceae</taxon>
        <taxon>Papilionoideae</taxon>
        <taxon>50 kb inversion clade</taxon>
        <taxon>NPAAA clade</taxon>
        <taxon>Hologalegina</taxon>
        <taxon>IRL clade</taxon>
        <taxon>Fabeae</taxon>
        <taxon>Vicia</taxon>
    </lineage>
</organism>
<accession>A0AAV0YZG8</accession>
<keyword evidence="2" id="KW-1133">Transmembrane helix</keyword>
<reference evidence="3 4" key="1">
    <citation type="submission" date="2023-01" db="EMBL/GenBank/DDBJ databases">
        <authorList>
            <person name="Kreplak J."/>
        </authorList>
    </citation>
    <scope>NUCLEOTIDE SEQUENCE [LARGE SCALE GENOMIC DNA]</scope>
</reference>
<evidence type="ECO:0000256" key="1">
    <source>
        <dbReference type="SAM" id="MobiDB-lite"/>
    </source>
</evidence>
<keyword evidence="2" id="KW-0812">Transmembrane</keyword>
<protein>
    <submittedName>
        <fullName evidence="3">Uncharacterized protein</fullName>
    </submittedName>
</protein>
<evidence type="ECO:0000313" key="4">
    <source>
        <dbReference type="Proteomes" id="UP001157006"/>
    </source>
</evidence>
<name>A0AAV0YZG8_VICFA</name>
<keyword evidence="4" id="KW-1185">Reference proteome</keyword>